<sequence>MIKQGGAGQASSQDEAILEVLKASIKDQVIGQNPNQGTLEILLKVQQDLGTTKHELRAMLVSKSMDVKKVQELLTTIENGLDGMYSRLQDELIAIKEKVDSLNEEFISGIFKSVLKDEINGRESKYKKYFDQNFEKVDRIEKIIKENLTPQQANFIEQPRPEKVSTETQTESILDKEILQLDISLSQPQNLPLEKAVRVELQGAGQDFSLVKKLDDSQDPMQAELEQYRESGFEINQQLKELILKYKFDKTQVTNELKRLQDLKAKEEQKVQSIISGNLPNHLIGGASDLDSKMRQIFKLKLYDKIHLFKDCTQSISQLDANAQPSFTFGSAQAIQTILKSNCVIIYYFIEPHTPSVIYLMKQQSKEQQYDSLIATIDLARRTPELTKYDQLRSHFENDRILLTANIVPQQIDGKPSSTSMGSGSEVKGATIANNNAEEHHKQAFNQIHSQSGVIPQHRQIVQDFSLGPQERFFILIVA</sequence>
<evidence type="ECO:0000313" key="2">
    <source>
        <dbReference type="Proteomes" id="UP000785679"/>
    </source>
</evidence>
<keyword evidence="2" id="KW-1185">Reference proteome</keyword>
<gene>
    <name evidence="1" type="ORF">FGO68_gene15749</name>
</gene>
<comment type="caution">
    <text evidence="1">The sequence shown here is derived from an EMBL/GenBank/DDBJ whole genome shotgun (WGS) entry which is preliminary data.</text>
</comment>
<organism evidence="1 2">
    <name type="scientific">Halteria grandinella</name>
    <dbReference type="NCBI Taxonomy" id="5974"/>
    <lineage>
        <taxon>Eukaryota</taxon>
        <taxon>Sar</taxon>
        <taxon>Alveolata</taxon>
        <taxon>Ciliophora</taxon>
        <taxon>Intramacronucleata</taxon>
        <taxon>Spirotrichea</taxon>
        <taxon>Stichotrichia</taxon>
        <taxon>Sporadotrichida</taxon>
        <taxon>Halteriidae</taxon>
        <taxon>Halteria</taxon>
    </lineage>
</organism>
<dbReference type="AlphaFoldDB" id="A0A8J8NQ02"/>
<protein>
    <submittedName>
        <fullName evidence="1">Uncharacterized protein</fullName>
    </submittedName>
</protein>
<evidence type="ECO:0000313" key="1">
    <source>
        <dbReference type="EMBL" id="TNV79392.1"/>
    </source>
</evidence>
<dbReference type="Proteomes" id="UP000785679">
    <property type="component" value="Unassembled WGS sequence"/>
</dbReference>
<proteinExistence type="predicted"/>
<reference evidence="1" key="1">
    <citation type="submission" date="2019-06" db="EMBL/GenBank/DDBJ databases">
        <authorList>
            <person name="Zheng W."/>
        </authorList>
    </citation>
    <scope>NUCLEOTIDE SEQUENCE</scope>
    <source>
        <strain evidence="1">QDHG01</strain>
    </source>
</reference>
<name>A0A8J8NQ02_HALGN</name>
<accession>A0A8J8NQ02</accession>
<dbReference type="EMBL" id="RRYP01008965">
    <property type="protein sequence ID" value="TNV79392.1"/>
    <property type="molecule type" value="Genomic_DNA"/>
</dbReference>